<organism evidence="1 2">
    <name type="scientific">Globodera pallida</name>
    <name type="common">Potato cyst nematode worm</name>
    <name type="synonym">Heterodera pallida</name>
    <dbReference type="NCBI Taxonomy" id="36090"/>
    <lineage>
        <taxon>Eukaryota</taxon>
        <taxon>Metazoa</taxon>
        <taxon>Ecdysozoa</taxon>
        <taxon>Nematoda</taxon>
        <taxon>Chromadorea</taxon>
        <taxon>Rhabditida</taxon>
        <taxon>Tylenchina</taxon>
        <taxon>Tylenchomorpha</taxon>
        <taxon>Tylenchoidea</taxon>
        <taxon>Heteroderidae</taxon>
        <taxon>Heteroderinae</taxon>
        <taxon>Globodera</taxon>
    </lineage>
</organism>
<evidence type="ECO:0000313" key="1">
    <source>
        <dbReference type="Proteomes" id="UP000050741"/>
    </source>
</evidence>
<dbReference type="AlphaFoldDB" id="A0A183BW46"/>
<dbReference type="WBParaSite" id="GPLIN_000483500">
    <property type="protein sequence ID" value="GPLIN_000483500"/>
    <property type="gene ID" value="GPLIN_000483500"/>
</dbReference>
<name>A0A183BW46_GLOPA</name>
<reference evidence="2" key="2">
    <citation type="submission" date="2016-06" db="UniProtKB">
        <authorList>
            <consortium name="WormBaseParasite"/>
        </authorList>
    </citation>
    <scope>IDENTIFICATION</scope>
</reference>
<reference evidence="1" key="1">
    <citation type="submission" date="2014-05" db="EMBL/GenBank/DDBJ databases">
        <title>The genome and life-stage specific transcriptomes of Globodera pallida elucidate key aspects of plant parasitism by a cyst nematode.</title>
        <authorList>
            <person name="Cotton J.A."/>
            <person name="Lilley C.J."/>
            <person name="Jones L.M."/>
            <person name="Kikuchi T."/>
            <person name="Reid A.J."/>
            <person name="Thorpe P."/>
            <person name="Tsai I.J."/>
            <person name="Beasley H."/>
            <person name="Blok V."/>
            <person name="Cock P.J.A."/>
            <person name="Van den Akker S.E."/>
            <person name="Holroyd N."/>
            <person name="Hunt M."/>
            <person name="Mantelin S."/>
            <person name="Naghra H."/>
            <person name="Pain A."/>
            <person name="Palomares-Rius J.E."/>
            <person name="Zarowiecki M."/>
            <person name="Berriman M."/>
            <person name="Jones J.T."/>
            <person name="Urwin P.E."/>
        </authorList>
    </citation>
    <scope>NUCLEOTIDE SEQUENCE [LARGE SCALE GENOMIC DNA]</scope>
    <source>
        <strain evidence="1">Lindley</strain>
    </source>
</reference>
<accession>A0A183BW46</accession>
<dbReference type="Proteomes" id="UP000050741">
    <property type="component" value="Unassembled WGS sequence"/>
</dbReference>
<protein>
    <submittedName>
        <fullName evidence="2">Uncharacterized protein</fullName>
    </submittedName>
</protein>
<evidence type="ECO:0000313" key="2">
    <source>
        <dbReference type="WBParaSite" id="GPLIN_000483500"/>
    </source>
</evidence>
<keyword evidence="1" id="KW-1185">Reference proteome</keyword>
<proteinExistence type="predicted"/>
<sequence length="76" mass="8380">MASTNTSFGDISSSIMESTNTTFGDVTSDQINLHLLPTYNLLEGVDDKLALRGELVETKKMLIALQAIFRMLTLRS</sequence>